<reference evidence="1 2" key="2">
    <citation type="journal article" date="2019" name="G3 (Bethesda)">
        <title>Hybrid Assembly of the Genome of the Entomopathogenic Nematode Steinernema carpocapsae Identifies the X-Chromosome.</title>
        <authorList>
            <person name="Serra L."/>
            <person name="Macchietto M."/>
            <person name="Macias-Munoz A."/>
            <person name="McGill C.J."/>
            <person name="Rodriguez I.M."/>
            <person name="Rodriguez B."/>
            <person name="Murad R."/>
            <person name="Mortazavi A."/>
        </authorList>
    </citation>
    <scope>NUCLEOTIDE SEQUENCE [LARGE SCALE GENOMIC DNA]</scope>
    <source>
        <strain evidence="1 2">ALL</strain>
    </source>
</reference>
<protein>
    <submittedName>
        <fullName evidence="1">Uncharacterized protein</fullName>
    </submittedName>
</protein>
<reference evidence="1 2" key="1">
    <citation type="journal article" date="2015" name="Genome Biol.">
        <title>Comparative genomics of Steinernema reveals deeply conserved gene regulatory networks.</title>
        <authorList>
            <person name="Dillman A.R."/>
            <person name="Macchietto M."/>
            <person name="Porter C.F."/>
            <person name="Rogers A."/>
            <person name="Williams B."/>
            <person name="Antoshechkin I."/>
            <person name="Lee M.M."/>
            <person name="Goodwin Z."/>
            <person name="Lu X."/>
            <person name="Lewis E.E."/>
            <person name="Goodrich-Blair H."/>
            <person name="Stock S.P."/>
            <person name="Adams B.J."/>
            <person name="Sternberg P.W."/>
            <person name="Mortazavi A."/>
        </authorList>
    </citation>
    <scope>NUCLEOTIDE SEQUENCE [LARGE SCALE GENOMIC DNA]</scope>
    <source>
        <strain evidence="1 2">ALL</strain>
    </source>
</reference>
<evidence type="ECO:0000313" key="1">
    <source>
        <dbReference type="EMBL" id="TKR87356.1"/>
    </source>
</evidence>
<dbReference type="AlphaFoldDB" id="A0A4U5NVB3"/>
<dbReference type="Proteomes" id="UP000298663">
    <property type="component" value="Unassembled WGS sequence"/>
</dbReference>
<dbReference type="EMBL" id="AZBU02000003">
    <property type="protein sequence ID" value="TKR87356.1"/>
    <property type="molecule type" value="Genomic_DNA"/>
</dbReference>
<keyword evidence="2" id="KW-1185">Reference proteome</keyword>
<dbReference type="Gene3D" id="3.40.50.1820">
    <property type="entry name" value="alpha/beta hydrolase"/>
    <property type="match status" value="1"/>
</dbReference>
<gene>
    <name evidence="1" type="ORF">L596_011765</name>
</gene>
<accession>A0A4U5NVB3</accession>
<evidence type="ECO:0000313" key="2">
    <source>
        <dbReference type="Proteomes" id="UP000298663"/>
    </source>
</evidence>
<organism evidence="1 2">
    <name type="scientific">Steinernema carpocapsae</name>
    <name type="common">Entomopathogenic nematode</name>
    <dbReference type="NCBI Taxonomy" id="34508"/>
    <lineage>
        <taxon>Eukaryota</taxon>
        <taxon>Metazoa</taxon>
        <taxon>Ecdysozoa</taxon>
        <taxon>Nematoda</taxon>
        <taxon>Chromadorea</taxon>
        <taxon>Rhabditida</taxon>
        <taxon>Tylenchina</taxon>
        <taxon>Panagrolaimomorpha</taxon>
        <taxon>Strongyloidoidea</taxon>
        <taxon>Steinernematidae</taxon>
        <taxon>Steinernema</taxon>
    </lineage>
</organism>
<dbReference type="SUPFAM" id="SSF53474">
    <property type="entry name" value="alpha/beta-Hydrolases"/>
    <property type="match status" value="1"/>
</dbReference>
<comment type="caution">
    <text evidence="1">The sequence shown here is derived from an EMBL/GenBank/DDBJ whole genome shotgun (WGS) entry which is preliminary data.</text>
</comment>
<sequence>MIGDHGSAEDGKPQIRGDLQVKHTYRVDHGRDGVEQKPVRNFEDYYHHGQKIWYNNNMEEANYAFCKDSKDSFCSDHDSIEIDVENCYYYNASKSVVDWG</sequence>
<dbReference type="PANTHER" id="PTHR45908">
    <property type="entry name" value="PROTEIN CBG11750-RELATED"/>
    <property type="match status" value="1"/>
</dbReference>
<name>A0A4U5NVB3_STECR</name>
<proteinExistence type="predicted"/>
<dbReference type="InterPro" id="IPR029058">
    <property type="entry name" value="AB_hydrolase_fold"/>
</dbReference>